<dbReference type="PANTHER" id="PTHR47683:SF2">
    <property type="entry name" value="RNA-BINDING S4 DOMAIN-CONTAINING PROTEIN"/>
    <property type="match status" value="1"/>
</dbReference>
<dbReference type="Pfam" id="PF01479">
    <property type="entry name" value="S4"/>
    <property type="match status" value="1"/>
</dbReference>
<dbReference type="InterPro" id="IPR002942">
    <property type="entry name" value="S4_RNA-bd"/>
</dbReference>
<dbReference type="AlphaFoldDB" id="A0A2H0BD72"/>
<dbReference type="EMBL" id="PCST01000025">
    <property type="protein sequence ID" value="PIP55627.1"/>
    <property type="molecule type" value="Genomic_DNA"/>
</dbReference>
<dbReference type="InterPro" id="IPR036986">
    <property type="entry name" value="S4_RNA-bd_sf"/>
</dbReference>
<dbReference type="Gene3D" id="3.10.290.10">
    <property type="entry name" value="RNA-binding S4 domain"/>
    <property type="match status" value="1"/>
</dbReference>
<reference evidence="3 4" key="1">
    <citation type="submission" date="2017-09" db="EMBL/GenBank/DDBJ databases">
        <title>Depth-based differentiation of microbial function through sediment-hosted aquifers and enrichment of novel symbionts in the deep terrestrial subsurface.</title>
        <authorList>
            <person name="Probst A.J."/>
            <person name="Ladd B."/>
            <person name="Jarett J.K."/>
            <person name="Geller-Mcgrath D.E."/>
            <person name="Sieber C.M."/>
            <person name="Emerson J.B."/>
            <person name="Anantharaman K."/>
            <person name="Thomas B.C."/>
            <person name="Malmstrom R."/>
            <person name="Stieglmeier M."/>
            <person name="Klingl A."/>
            <person name="Woyke T."/>
            <person name="Ryan C.M."/>
            <person name="Banfield J.F."/>
        </authorList>
    </citation>
    <scope>NUCLEOTIDE SEQUENCE [LARGE SCALE GENOMIC DNA]</scope>
    <source>
        <strain evidence="3">CG22_combo_CG10-13_8_21_14_all_42_17</strain>
    </source>
</reference>
<sequence>MEMKYPIRINKYLADKKHSTRRGTDELISQGRVLVNGRQAKLGEMINETDKVEIRYRSGNKKKLLYLAYNKPRGIVTHSVA</sequence>
<dbReference type="PANTHER" id="PTHR47683">
    <property type="entry name" value="PSEUDOURIDINE SYNTHASE FAMILY PROTEIN-RELATED"/>
    <property type="match status" value="1"/>
</dbReference>
<dbReference type="Proteomes" id="UP000229794">
    <property type="component" value="Unassembled WGS sequence"/>
</dbReference>
<proteinExistence type="predicted"/>
<protein>
    <recommendedName>
        <fullName evidence="2">RNA-binding S4 domain-containing protein</fullName>
    </recommendedName>
</protein>
<evidence type="ECO:0000259" key="2">
    <source>
        <dbReference type="SMART" id="SM00363"/>
    </source>
</evidence>
<keyword evidence="1" id="KW-0694">RNA-binding</keyword>
<dbReference type="GO" id="GO:0003723">
    <property type="term" value="F:RNA binding"/>
    <property type="evidence" value="ECO:0007669"/>
    <property type="project" value="UniProtKB-KW"/>
</dbReference>
<evidence type="ECO:0000313" key="3">
    <source>
        <dbReference type="EMBL" id="PIP55627.1"/>
    </source>
</evidence>
<name>A0A2H0BD72_9BACT</name>
<gene>
    <name evidence="3" type="ORF">COX06_02105</name>
</gene>
<dbReference type="PROSITE" id="PS50889">
    <property type="entry name" value="S4"/>
    <property type="match status" value="1"/>
</dbReference>
<dbReference type="SMART" id="SM00363">
    <property type="entry name" value="S4"/>
    <property type="match status" value="1"/>
</dbReference>
<accession>A0A2H0BD72</accession>
<dbReference type="SUPFAM" id="SSF55174">
    <property type="entry name" value="Alpha-L RNA-binding motif"/>
    <property type="match status" value="1"/>
</dbReference>
<dbReference type="InterPro" id="IPR050343">
    <property type="entry name" value="RsuA_PseudoU_synthase"/>
</dbReference>
<feature type="domain" description="RNA-binding S4" evidence="2">
    <location>
        <begin position="7"/>
        <end position="70"/>
    </location>
</feature>
<evidence type="ECO:0000256" key="1">
    <source>
        <dbReference type="PROSITE-ProRule" id="PRU00182"/>
    </source>
</evidence>
<dbReference type="CDD" id="cd00165">
    <property type="entry name" value="S4"/>
    <property type="match status" value="1"/>
</dbReference>
<organism evidence="3 4">
    <name type="scientific">Candidatus Zambryskibacteria bacterium CG22_combo_CG10-13_8_21_14_all_42_17</name>
    <dbReference type="NCBI Taxonomy" id="1975118"/>
    <lineage>
        <taxon>Bacteria</taxon>
        <taxon>Candidatus Zambryskiibacteriota</taxon>
    </lineage>
</organism>
<comment type="caution">
    <text evidence="3">The sequence shown here is derived from an EMBL/GenBank/DDBJ whole genome shotgun (WGS) entry which is preliminary data.</text>
</comment>
<evidence type="ECO:0000313" key="4">
    <source>
        <dbReference type="Proteomes" id="UP000229794"/>
    </source>
</evidence>